<dbReference type="Proteomes" id="UP000746747">
    <property type="component" value="Unassembled WGS sequence"/>
</dbReference>
<dbReference type="PANTHER" id="PTHR15407:SF28">
    <property type="entry name" value="RIBITOL-5-PHOSPHATE TRANSFERASE FKTN"/>
    <property type="match status" value="1"/>
</dbReference>
<evidence type="ECO:0000256" key="4">
    <source>
        <dbReference type="ARBA" id="ARBA00023136"/>
    </source>
</evidence>
<dbReference type="GO" id="GO:0016020">
    <property type="term" value="C:membrane"/>
    <property type="evidence" value="ECO:0007669"/>
    <property type="project" value="UniProtKB-SubCell"/>
</dbReference>
<evidence type="ECO:0000256" key="5">
    <source>
        <dbReference type="SAM" id="Phobius"/>
    </source>
</evidence>
<sequence length="363" mass="42814">MVSLKVRHLCLRIFVTIIALMGIIYYFQYIKNIIQNFKYTAASDNYSDIIDGNLHLEKQELQYLKQFNHLFWFCDVIPNKYVFGTYDDSENTVAIGNIIIYRMINSSNEDYIKFVRNEDLRAAYGLYAIKKHIFERETWMPVNKEEFLRKWSNGRFLDCMRLNISSNWDKSVIPDSYVNNVAKFRDFLESYAATPFLFGGTLLGWYRECSFIKDTTDVDLAMKIASLDLKMLKNMEKSNDFKLFWILGKVNDSLEVSVYSANIKIDLFFLYETNDSAWVGGMIVSKKKKFRWIYPLISQICTGDLLGRLFHVPCNIEEVLKADYGNWKIPHSTANFTWYKSHKNVHEAGYWSESEWNDTYKVF</sequence>
<evidence type="ECO:0000256" key="3">
    <source>
        <dbReference type="ARBA" id="ARBA00022989"/>
    </source>
</evidence>
<accession>A0A8J2MMU0</accession>
<proteinExistence type="predicted"/>
<gene>
    <name evidence="6" type="ORF">CJOHNSTONI_LOCUS4709</name>
</gene>
<protein>
    <recommendedName>
        <fullName evidence="8">Fukutin</fullName>
    </recommendedName>
</protein>
<comment type="subcellular location">
    <subcellularLocation>
        <location evidence="1">Membrane</location>
        <topology evidence="1">Single-pass membrane protein</topology>
    </subcellularLocation>
</comment>
<keyword evidence="4 5" id="KW-0472">Membrane</keyword>
<dbReference type="AlphaFoldDB" id="A0A8J2MMU0"/>
<dbReference type="OrthoDB" id="444255at2759"/>
<evidence type="ECO:0000313" key="7">
    <source>
        <dbReference type="Proteomes" id="UP000746747"/>
    </source>
</evidence>
<reference evidence="6" key="1">
    <citation type="submission" date="2021-09" db="EMBL/GenBank/DDBJ databases">
        <authorList>
            <consortium name="Pathogen Informatics"/>
        </authorList>
    </citation>
    <scope>NUCLEOTIDE SEQUENCE</scope>
</reference>
<keyword evidence="7" id="KW-1185">Reference proteome</keyword>
<dbReference type="PANTHER" id="PTHR15407">
    <property type="entry name" value="FUKUTIN-RELATED"/>
    <property type="match status" value="1"/>
</dbReference>
<evidence type="ECO:0008006" key="8">
    <source>
        <dbReference type="Google" id="ProtNLM"/>
    </source>
</evidence>
<dbReference type="EMBL" id="CAKAEH010001315">
    <property type="protein sequence ID" value="CAG9534583.1"/>
    <property type="molecule type" value="Genomic_DNA"/>
</dbReference>
<keyword evidence="3 5" id="KW-1133">Transmembrane helix</keyword>
<organism evidence="6 7">
    <name type="scientific">Cercopithifilaria johnstoni</name>
    <dbReference type="NCBI Taxonomy" id="2874296"/>
    <lineage>
        <taxon>Eukaryota</taxon>
        <taxon>Metazoa</taxon>
        <taxon>Ecdysozoa</taxon>
        <taxon>Nematoda</taxon>
        <taxon>Chromadorea</taxon>
        <taxon>Rhabditida</taxon>
        <taxon>Spirurina</taxon>
        <taxon>Spiruromorpha</taxon>
        <taxon>Filarioidea</taxon>
        <taxon>Onchocercidae</taxon>
        <taxon>Cercopithifilaria</taxon>
    </lineage>
</organism>
<evidence type="ECO:0000256" key="2">
    <source>
        <dbReference type="ARBA" id="ARBA00022692"/>
    </source>
</evidence>
<keyword evidence="2 5" id="KW-0812">Transmembrane</keyword>
<feature type="transmembrane region" description="Helical" evidence="5">
    <location>
        <begin position="9"/>
        <end position="27"/>
    </location>
</feature>
<dbReference type="InterPro" id="IPR009644">
    <property type="entry name" value="FKTN/MNN4/W02B3.4-1"/>
</dbReference>
<name>A0A8J2MMU0_9BILA</name>
<comment type="caution">
    <text evidence="6">The sequence shown here is derived from an EMBL/GenBank/DDBJ whole genome shotgun (WGS) entry which is preliminary data.</text>
</comment>
<evidence type="ECO:0000256" key="1">
    <source>
        <dbReference type="ARBA" id="ARBA00004167"/>
    </source>
</evidence>
<evidence type="ECO:0000313" key="6">
    <source>
        <dbReference type="EMBL" id="CAG9534583.1"/>
    </source>
</evidence>